<evidence type="ECO:0000313" key="3">
    <source>
        <dbReference type="Proteomes" id="UP001221898"/>
    </source>
</evidence>
<organism evidence="2 3">
    <name type="scientific">Aldrovandia affinis</name>
    <dbReference type="NCBI Taxonomy" id="143900"/>
    <lineage>
        <taxon>Eukaryota</taxon>
        <taxon>Metazoa</taxon>
        <taxon>Chordata</taxon>
        <taxon>Craniata</taxon>
        <taxon>Vertebrata</taxon>
        <taxon>Euteleostomi</taxon>
        <taxon>Actinopterygii</taxon>
        <taxon>Neopterygii</taxon>
        <taxon>Teleostei</taxon>
        <taxon>Notacanthiformes</taxon>
        <taxon>Halosauridae</taxon>
        <taxon>Aldrovandia</taxon>
    </lineage>
</organism>
<reference evidence="2" key="1">
    <citation type="journal article" date="2023" name="Science">
        <title>Genome structures resolve the early diversification of teleost fishes.</title>
        <authorList>
            <person name="Parey E."/>
            <person name="Louis A."/>
            <person name="Montfort J."/>
            <person name="Bouchez O."/>
            <person name="Roques C."/>
            <person name="Iampietro C."/>
            <person name="Lluch J."/>
            <person name="Castinel A."/>
            <person name="Donnadieu C."/>
            <person name="Desvignes T."/>
            <person name="Floi Bucao C."/>
            <person name="Jouanno E."/>
            <person name="Wen M."/>
            <person name="Mejri S."/>
            <person name="Dirks R."/>
            <person name="Jansen H."/>
            <person name="Henkel C."/>
            <person name="Chen W.J."/>
            <person name="Zahm M."/>
            <person name="Cabau C."/>
            <person name="Klopp C."/>
            <person name="Thompson A.W."/>
            <person name="Robinson-Rechavi M."/>
            <person name="Braasch I."/>
            <person name="Lecointre G."/>
            <person name="Bobe J."/>
            <person name="Postlethwait J.H."/>
            <person name="Berthelot C."/>
            <person name="Roest Crollius H."/>
            <person name="Guiguen Y."/>
        </authorList>
    </citation>
    <scope>NUCLEOTIDE SEQUENCE</scope>
    <source>
        <strain evidence="2">NC1722</strain>
    </source>
</reference>
<feature type="region of interest" description="Disordered" evidence="1">
    <location>
        <begin position="31"/>
        <end position="110"/>
    </location>
</feature>
<name>A0AAD7SCG1_9TELE</name>
<proteinExistence type="predicted"/>
<comment type="caution">
    <text evidence="2">The sequence shown here is derived from an EMBL/GenBank/DDBJ whole genome shotgun (WGS) entry which is preliminary data.</text>
</comment>
<dbReference type="Proteomes" id="UP001221898">
    <property type="component" value="Unassembled WGS sequence"/>
</dbReference>
<dbReference type="EMBL" id="JAINUG010000081">
    <property type="protein sequence ID" value="KAJ8399758.1"/>
    <property type="molecule type" value="Genomic_DNA"/>
</dbReference>
<dbReference type="AlphaFoldDB" id="A0AAD7SCG1"/>
<evidence type="ECO:0000313" key="2">
    <source>
        <dbReference type="EMBL" id="KAJ8399758.1"/>
    </source>
</evidence>
<gene>
    <name evidence="2" type="ORF">AAFF_G00408630</name>
</gene>
<sequence>MREIRGDGQLWRLSRPPEALASHALKRVFVRGPLRTPQTGPGTLERASPRGPANMCDAPLLSTSRGARLYNKHRRDRDRESLEAVDGESTGRKRAPKEPSCPGSDDKKPVANMDALIFCGLRASRSSTEDAME</sequence>
<accession>A0AAD7SCG1</accession>
<keyword evidence="3" id="KW-1185">Reference proteome</keyword>
<protein>
    <submittedName>
        <fullName evidence="2">Uncharacterized protein</fullName>
    </submittedName>
</protein>
<evidence type="ECO:0000256" key="1">
    <source>
        <dbReference type="SAM" id="MobiDB-lite"/>
    </source>
</evidence>